<reference evidence="6" key="1">
    <citation type="submission" date="2017-05" db="UniProtKB">
        <authorList>
            <consortium name="EnsemblMetazoa"/>
        </authorList>
    </citation>
    <scope>IDENTIFICATION</scope>
</reference>
<comment type="subcellular location">
    <subcellularLocation>
        <location evidence="1">Nucleus</location>
    </subcellularLocation>
</comment>
<dbReference type="PANTHER" id="PTHR46481">
    <property type="entry name" value="ZINC FINGER BED DOMAIN-CONTAINING PROTEIN 4"/>
    <property type="match status" value="1"/>
</dbReference>
<evidence type="ECO:0000256" key="2">
    <source>
        <dbReference type="ARBA" id="ARBA00022723"/>
    </source>
</evidence>
<dbReference type="InterPro" id="IPR052035">
    <property type="entry name" value="ZnF_BED_domain_contain"/>
</dbReference>
<keyword evidence="4" id="KW-0862">Zinc</keyword>
<proteinExistence type="predicted"/>
<dbReference type="STRING" id="400682.A0A1X7VE26"/>
<evidence type="ECO:0000256" key="5">
    <source>
        <dbReference type="ARBA" id="ARBA00023242"/>
    </source>
</evidence>
<name>A0A1X7VE26_AMPQE</name>
<accession>A0A1X7VE26</accession>
<evidence type="ECO:0000256" key="4">
    <source>
        <dbReference type="ARBA" id="ARBA00022833"/>
    </source>
</evidence>
<evidence type="ECO:0000256" key="1">
    <source>
        <dbReference type="ARBA" id="ARBA00004123"/>
    </source>
</evidence>
<dbReference type="SUPFAM" id="SSF53098">
    <property type="entry name" value="Ribonuclease H-like"/>
    <property type="match status" value="1"/>
</dbReference>
<evidence type="ECO:0000313" key="6">
    <source>
        <dbReference type="EnsemblMetazoa" id="Aqu2.1.38301_001"/>
    </source>
</evidence>
<dbReference type="InterPro" id="IPR012337">
    <property type="entry name" value="RNaseH-like_sf"/>
</dbReference>
<dbReference type="InParanoid" id="A0A1X7VE26"/>
<evidence type="ECO:0000256" key="3">
    <source>
        <dbReference type="ARBA" id="ARBA00022771"/>
    </source>
</evidence>
<keyword evidence="2" id="KW-0479">Metal-binding</keyword>
<dbReference type="GO" id="GO:0008270">
    <property type="term" value="F:zinc ion binding"/>
    <property type="evidence" value="ECO:0007669"/>
    <property type="project" value="UniProtKB-KW"/>
</dbReference>
<dbReference type="AlphaFoldDB" id="A0A1X7VE26"/>
<evidence type="ECO:0008006" key="7">
    <source>
        <dbReference type="Google" id="ProtNLM"/>
    </source>
</evidence>
<dbReference type="PANTHER" id="PTHR46481:SF10">
    <property type="entry name" value="ZINC FINGER BED DOMAIN-CONTAINING PROTEIN 39"/>
    <property type="match status" value="1"/>
</dbReference>
<protein>
    <recommendedName>
        <fullName evidence="7">DUF659 domain-containing protein</fullName>
    </recommendedName>
</protein>
<sequence>MTRNHLLKIYEMCKSKVAESLSNATFCAITTNLCKSRSTQSFLSVTAHYINTENFTSKSCVLETVHLTTNHTGENIALELQRVTKEWNTHDKVAFAVTDSASNMNVAIRMTKWNHLPCLAHTLNLIVQGAIASDVNLSGLQTQCRTIVAYFHRCVKASDRLVNIQKQLNIPQNKLIQEVETRWNSTFYMFQKYIEQHNAIITTLCLLDRKDLCLNNTVA</sequence>
<dbReference type="EnsemblMetazoa" id="Aqu2.1.38301_001">
    <property type="protein sequence ID" value="Aqu2.1.38301_001"/>
    <property type="gene ID" value="Aqu2.1.38301"/>
</dbReference>
<keyword evidence="3" id="KW-0863">Zinc-finger</keyword>
<dbReference type="eggNOG" id="KOG1121">
    <property type="taxonomic scope" value="Eukaryota"/>
</dbReference>
<organism evidence="6">
    <name type="scientific">Amphimedon queenslandica</name>
    <name type="common">Sponge</name>
    <dbReference type="NCBI Taxonomy" id="400682"/>
    <lineage>
        <taxon>Eukaryota</taxon>
        <taxon>Metazoa</taxon>
        <taxon>Porifera</taxon>
        <taxon>Demospongiae</taxon>
        <taxon>Heteroscleromorpha</taxon>
        <taxon>Haplosclerida</taxon>
        <taxon>Niphatidae</taxon>
        <taxon>Amphimedon</taxon>
    </lineage>
</organism>
<dbReference type="OrthoDB" id="1607513at2759"/>
<dbReference type="GO" id="GO:0005634">
    <property type="term" value="C:nucleus"/>
    <property type="evidence" value="ECO:0007669"/>
    <property type="project" value="UniProtKB-SubCell"/>
</dbReference>
<dbReference type="OMA" id="AHYINTE"/>
<keyword evidence="5" id="KW-0539">Nucleus</keyword>